<dbReference type="NCBIfam" id="TIGR00481">
    <property type="entry name" value="YbhB/YbcL family Raf kinase inhibitor-like protein"/>
    <property type="match status" value="1"/>
</dbReference>
<dbReference type="PANTHER" id="PTHR30289:SF1">
    <property type="entry name" value="PEBP (PHOSPHATIDYLETHANOLAMINE-BINDING PROTEIN) FAMILY PROTEIN"/>
    <property type="match status" value="1"/>
</dbReference>
<evidence type="ECO:0000313" key="3">
    <source>
        <dbReference type="Proteomes" id="UP000544107"/>
    </source>
</evidence>
<dbReference type="InterPro" id="IPR008914">
    <property type="entry name" value="PEBP"/>
</dbReference>
<dbReference type="CDD" id="cd00865">
    <property type="entry name" value="PEBP_bact_arch"/>
    <property type="match status" value="1"/>
</dbReference>
<accession>A0A7W6HLU5</accession>
<protein>
    <recommendedName>
        <fullName evidence="4">Kinase inhibitor</fullName>
    </recommendedName>
</protein>
<keyword evidence="1" id="KW-0732">Signal</keyword>
<proteinExistence type="predicted"/>
<evidence type="ECO:0000313" key="2">
    <source>
        <dbReference type="EMBL" id="MBB4007481.1"/>
    </source>
</evidence>
<comment type="caution">
    <text evidence="2">The sequence shown here is derived from an EMBL/GenBank/DDBJ whole genome shotgun (WGS) entry which is preliminary data.</text>
</comment>
<dbReference type="Proteomes" id="UP000544107">
    <property type="component" value="Unassembled WGS sequence"/>
</dbReference>
<dbReference type="OrthoDB" id="9797506at2"/>
<reference evidence="2 3" key="1">
    <citation type="submission" date="2020-08" db="EMBL/GenBank/DDBJ databases">
        <title>Genomic Encyclopedia of Type Strains, Phase IV (KMG-IV): sequencing the most valuable type-strain genomes for metagenomic binning, comparative biology and taxonomic classification.</title>
        <authorList>
            <person name="Goeker M."/>
        </authorList>
    </citation>
    <scope>NUCLEOTIDE SEQUENCE [LARGE SCALE GENOMIC DNA]</scope>
    <source>
        <strain evidence="2 3">DSM 100021</strain>
    </source>
</reference>
<dbReference type="EMBL" id="JACIED010000002">
    <property type="protein sequence ID" value="MBB4007481.1"/>
    <property type="molecule type" value="Genomic_DNA"/>
</dbReference>
<dbReference type="RefSeq" id="WP_083943440.1">
    <property type="nucleotide sequence ID" value="NZ_JACIED010000002.1"/>
</dbReference>
<dbReference type="InterPro" id="IPR005247">
    <property type="entry name" value="YbhB_YbcL/LppC-like"/>
</dbReference>
<organism evidence="2 3">
    <name type="scientific">Allorhizobium taibaishanense</name>
    <dbReference type="NCBI Taxonomy" id="887144"/>
    <lineage>
        <taxon>Bacteria</taxon>
        <taxon>Pseudomonadati</taxon>
        <taxon>Pseudomonadota</taxon>
        <taxon>Alphaproteobacteria</taxon>
        <taxon>Hyphomicrobiales</taxon>
        <taxon>Rhizobiaceae</taxon>
        <taxon>Rhizobium/Agrobacterium group</taxon>
        <taxon>Allorhizobium</taxon>
    </lineage>
</organism>
<feature type="signal peptide" evidence="1">
    <location>
        <begin position="1"/>
        <end position="26"/>
    </location>
</feature>
<dbReference type="Pfam" id="PF01161">
    <property type="entry name" value="PBP"/>
    <property type="match status" value="1"/>
</dbReference>
<dbReference type="PANTHER" id="PTHR30289">
    <property type="entry name" value="UNCHARACTERIZED PROTEIN YBCL-RELATED"/>
    <property type="match status" value="1"/>
</dbReference>
<dbReference type="InterPro" id="IPR036610">
    <property type="entry name" value="PEBP-like_sf"/>
</dbReference>
<dbReference type="Gene3D" id="3.90.280.10">
    <property type="entry name" value="PEBP-like"/>
    <property type="match status" value="1"/>
</dbReference>
<evidence type="ECO:0000256" key="1">
    <source>
        <dbReference type="SAM" id="SignalP"/>
    </source>
</evidence>
<feature type="chain" id="PRO_5031490406" description="Kinase inhibitor" evidence="1">
    <location>
        <begin position="27"/>
        <end position="186"/>
    </location>
</feature>
<dbReference type="SUPFAM" id="SSF49777">
    <property type="entry name" value="PEBP-like"/>
    <property type="match status" value="1"/>
</dbReference>
<evidence type="ECO:0008006" key="4">
    <source>
        <dbReference type="Google" id="ProtNLM"/>
    </source>
</evidence>
<dbReference type="AlphaFoldDB" id="A0A7W6HLU5"/>
<sequence length="186" mass="19239">MPSIRHALIAFSTTCLLAAFTGPSMAGGFTLTSPDAKDGGTLSEQQVSNVFGCTGGNRSPALEWSGAPADTKSFVVSLYDMDAPTGSGFWHWVMFDIPADVHKLDVGITADKGAPQGAIQSRADAGVPAYLGACPPPGQKHRYVFTVTALKVDKLPLDSSASGALIGFMGNANALAKATITTTYGR</sequence>
<gene>
    <name evidence="2" type="ORF">GGQ71_001744</name>
</gene>
<name>A0A7W6HLU5_9HYPH</name>